<evidence type="ECO:0000256" key="4">
    <source>
        <dbReference type="ARBA" id="ARBA00023136"/>
    </source>
</evidence>
<feature type="region of interest" description="Disordered" evidence="5">
    <location>
        <begin position="691"/>
        <end position="772"/>
    </location>
</feature>
<feature type="region of interest" description="Disordered" evidence="5">
    <location>
        <begin position="477"/>
        <end position="514"/>
    </location>
</feature>
<evidence type="ECO:0000256" key="2">
    <source>
        <dbReference type="ARBA" id="ARBA00022692"/>
    </source>
</evidence>
<evidence type="ECO:0000256" key="3">
    <source>
        <dbReference type="ARBA" id="ARBA00022989"/>
    </source>
</evidence>
<feature type="region of interest" description="Disordered" evidence="5">
    <location>
        <begin position="381"/>
        <end position="436"/>
    </location>
</feature>
<dbReference type="PANTHER" id="PTHR12953">
    <property type="entry name" value="MEMBRANE PROTEIN CH1 RELATED"/>
    <property type="match status" value="1"/>
</dbReference>
<dbReference type="GO" id="GO:0034975">
    <property type="term" value="P:protein folding in endoplasmic reticulum"/>
    <property type="evidence" value="ECO:0007669"/>
    <property type="project" value="TreeGrafter"/>
</dbReference>
<feature type="compositionally biased region" description="Pro residues" evidence="5">
    <location>
        <begin position="414"/>
        <end position="430"/>
    </location>
</feature>
<dbReference type="GO" id="GO:0016020">
    <property type="term" value="C:membrane"/>
    <property type="evidence" value="ECO:0007669"/>
    <property type="project" value="InterPro"/>
</dbReference>
<feature type="compositionally biased region" description="Low complexity" evidence="5">
    <location>
        <begin position="485"/>
        <end position="500"/>
    </location>
</feature>
<name>A0AAF0ISQ3_9BASI</name>
<keyword evidence="6" id="KW-0732">Signal</keyword>
<dbReference type="PROSITE" id="PS51469">
    <property type="entry name" value="SUN"/>
    <property type="match status" value="1"/>
</dbReference>
<keyword evidence="4" id="KW-0472">Membrane</keyword>
<feature type="compositionally biased region" description="Basic and acidic residues" evidence="5">
    <location>
        <begin position="148"/>
        <end position="174"/>
    </location>
</feature>
<sequence length="772" mass="82631">MLARAVAAAAALVAAAAAAAPGTGATRSQVHITTGSAAPRFAELRGSLTCVSPLARAMQLDGAAPAAGRTALHDPRSTLIGDEILVCEIPWEGGARTPDGMHRIYAVLGTMLVPDTPAQAAPALAGVAPPPAHEAARTHTDPLLSFSEWKEQRLEHERLERARSKQRDKARSAERPANGTAPPRAASTLASPAPVPPSAPPAAGAVRPPPLTPAPEVHAVENAPEALAKLKHRWNYASLDCAAVLHQANPAAKFPTAILSEKKDRYMLSPCPVSERERQFVVVELCQQVRIDTLVLANLEFFSSMFKRFVVRLSNDLHAPEHEWRTLGHFRARNVRGLQVFTLGAVPQTYYRFLRIDFLEHYGSEYYCPVSLLRVYGRNEREDADEVDDEDAERGADDAEAEAPPTPAGGAPADTPPPPAPSAPPPPEPAPRADPDVDVLRSCDVHLAAIRGRLHMCPPRAPSVWPCVCVPRAAPPPAVAPHTPPANATAAPPANATARAKSSDKGDKSPGGESIFRTITKRLAALETNTSLSMQYLQLSSQVLRDKLTELEHAQHTRLAHLFASLNASYTQQLHTHTSEWRAALAQRDAAHAALAARVEQLAAELVYEKRRGFAQLVLLFVLLLLLVLERALAPAARAPPATAVHTPRAQRATSLERVLSPLRRAPPSPDALHDESALVASLEHAADDLAREAPRTPLTRVQDAARPARPVASVKYPHARGAAGASPGVRRVRLERARLAARAASSTPRHSVSSSSAAGSEWSDGEESVHS</sequence>
<keyword evidence="2" id="KW-0812">Transmembrane</keyword>
<feature type="domain" description="SUN" evidence="7">
    <location>
        <begin position="204"/>
        <end position="380"/>
    </location>
</feature>
<dbReference type="Proteomes" id="UP001214603">
    <property type="component" value="Chromosome 6"/>
</dbReference>
<keyword evidence="3" id="KW-1133">Transmembrane helix</keyword>
<feature type="region of interest" description="Disordered" evidence="5">
    <location>
        <begin position="122"/>
        <end position="216"/>
    </location>
</feature>
<gene>
    <name evidence="8" type="ORF">MOBT1_002617</name>
</gene>
<feature type="compositionally biased region" description="Acidic residues" evidence="5">
    <location>
        <begin position="382"/>
        <end position="392"/>
    </location>
</feature>
<evidence type="ECO:0000313" key="8">
    <source>
        <dbReference type="EMBL" id="WFD03920.1"/>
    </source>
</evidence>
<evidence type="ECO:0000256" key="5">
    <source>
        <dbReference type="SAM" id="MobiDB-lite"/>
    </source>
</evidence>
<evidence type="ECO:0000313" key="9">
    <source>
        <dbReference type="Proteomes" id="UP001214603"/>
    </source>
</evidence>
<reference evidence="8" key="1">
    <citation type="submission" date="2023-03" db="EMBL/GenBank/DDBJ databases">
        <title>Mating type loci evolution in Malassezia.</title>
        <authorList>
            <person name="Coelho M.A."/>
        </authorList>
    </citation>
    <scope>NUCLEOTIDE SEQUENCE</scope>
    <source>
        <strain evidence="8">CBS 7876</strain>
    </source>
</reference>
<proteinExistence type="predicted"/>
<dbReference type="InterPro" id="IPR045120">
    <property type="entry name" value="Suco/Slp1-like"/>
</dbReference>
<keyword evidence="9" id="KW-1185">Reference proteome</keyword>
<dbReference type="PANTHER" id="PTHR12953:SF0">
    <property type="entry name" value="SUN DOMAIN-CONTAINING OSSIFICATION FACTOR"/>
    <property type="match status" value="1"/>
</dbReference>
<dbReference type="GO" id="GO:0012505">
    <property type="term" value="C:endomembrane system"/>
    <property type="evidence" value="ECO:0007669"/>
    <property type="project" value="UniProtKB-SubCell"/>
</dbReference>
<dbReference type="InterPro" id="IPR012919">
    <property type="entry name" value="SUN_dom"/>
</dbReference>
<evidence type="ECO:0000259" key="7">
    <source>
        <dbReference type="PROSITE" id="PS51469"/>
    </source>
</evidence>
<dbReference type="AlphaFoldDB" id="A0AAF0ISQ3"/>
<dbReference type="Pfam" id="PF07738">
    <property type="entry name" value="Sad1_UNC"/>
    <property type="match status" value="1"/>
</dbReference>
<comment type="subcellular location">
    <subcellularLocation>
        <location evidence="1">Endomembrane system</location>
    </subcellularLocation>
</comment>
<dbReference type="GO" id="GO:0005737">
    <property type="term" value="C:cytoplasm"/>
    <property type="evidence" value="ECO:0007669"/>
    <property type="project" value="TreeGrafter"/>
</dbReference>
<dbReference type="EMBL" id="CP119939">
    <property type="protein sequence ID" value="WFD03920.1"/>
    <property type="molecule type" value="Genomic_DNA"/>
</dbReference>
<evidence type="ECO:0000256" key="6">
    <source>
        <dbReference type="SAM" id="SignalP"/>
    </source>
</evidence>
<organism evidence="8 9">
    <name type="scientific">Malassezia obtusa</name>
    <dbReference type="NCBI Taxonomy" id="76774"/>
    <lineage>
        <taxon>Eukaryota</taxon>
        <taxon>Fungi</taxon>
        <taxon>Dikarya</taxon>
        <taxon>Basidiomycota</taxon>
        <taxon>Ustilaginomycotina</taxon>
        <taxon>Malasseziomycetes</taxon>
        <taxon>Malasseziales</taxon>
        <taxon>Malasseziaceae</taxon>
        <taxon>Malassezia</taxon>
    </lineage>
</organism>
<evidence type="ECO:0000256" key="1">
    <source>
        <dbReference type="ARBA" id="ARBA00004308"/>
    </source>
</evidence>
<feature type="chain" id="PRO_5042077919" description="SUN domain-containing protein" evidence="6">
    <location>
        <begin position="19"/>
        <end position="772"/>
    </location>
</feature>
<feature type="compositionally biased region" description="Basic and acidic residues" evidence="5">
    <location>
        <begin position="501"/>
        <end position="510"/>
    </location>
</feature>
<feature type="compositionally biased region" description="Low complexity" evidence="5">
    <location>
        <begin position="741"/>
        <end position="763"/>
    </location>
</feature>
<accession>A0AAF0ISQ3</accession>
<feature type="signal peptide" evidence="6">
    <location>
        <begin position="1"/>
        <end position="18"/>
    </location>
</feature>
<protein>
    <recommendedName>
        <fullName evidence="7">SUN domain-containing protein</fullName>
    </recommendedName>
</protein>